<dbReference type="InterPro" id="IPR036691">
    <property type="entry name" value="Endo/exonu/phosph_ase_sf"/>
</dbReference>
<keyword evidence="1" id="KW-0863">Zinc-finger</keyword>
<reference evidence="3" key="2">
    <citation type="journal article" date="2024" name="Plant">
        <title>Genomic evolution and insights into agronomic trait innovations of Sesamum species.</title>
        <authorList>
            <person name="Miao H."/>
            <person name="Wang L."/>
            <person name="Qu L."/>
            <person name="Liu H."/>
            <person name="Sun Y."/>
            <person name="Le M."/>
            <person name="Wang Q."/>
            <person name="Wei S."/>
            <person name="Zheng Y."/>
            <person name="Lin W."/>
            <person name="Duan Y."/>
            <person name="Cao H."/>
            <person name="Xiong S."/>
            <person name="Wang X."/>
            <person name="Wei L."/>
            <person name="Li C."/>
            <person name="Ma Q."/>
            <person name="Ju M."/>
            <person name="Zhao R."/>
            <person name="Li G."/>
            <person name="Mu C."/>
            <person name="Tian Q."/>
            <person name="Mei H."/>
            <person name="Zhang T."/>
            <person name="Gao T."/>
            <person name="Zhang H."/>
        </authorList>
    </citation>
    <scope>NUCLEOTIDE SEQUENCE</scope>
    <source>
        <strain evidence="3">G01</strain>
    </source>
</reference>
<dbReference type="PROSITE" id="PS50158">
    <property type="entry name" value="ZF_CCHC"/>
    <property type="match status" value="1"/>
</dbReference>
<evidence type="ECO:0000256" key="1">
    <source>
        <dbReference type="PROSITE-ProRule" id="PRU00047"/>
    </source>
</evidence>
<reference evidence="3" key="1">
    <citation type="submission" date="2020-06" db="EMBL/GenBank/DDBJ databases">
        <authorList>
            <person name="Li T."/>
            <person name="Hu X."/>
            <person name="Zhang T."/>
            <person name="Song X."/>
            <person name="Zhang H."/>
            <person name="Dai N."/>
            <person name="Sheng W."/>
            <person name="Hou X."/>
            <person name="Wei L."/>
        </authorList>
    </citation>
    <scope>NUCLEOTIDE SEQUENCE</scope>
    <source>
        <strain evidence="3">G01</strain>
        <tissue evidence="3">Leaf</tissue>
    </source>
</reference>
<name>A0AAW2PWQ2_9LAMI</name>
<dbReference type="Gene3D" id="3.60.10.10">
    <property type="entry name" value="Endonuclease/exonuclease/phosphatase"/>
    <property type="match status" value="1"/>
</dbReference>
<feature type="domain" description="CCHC-type" evidence="2">
    <location>
        <begin position="151"/>
        <end position="166"/>
    </location>
</feature>
<dbReference type="GO" id="GO:0003676">
    <property type="term" value="F:nucleic acid binding"/>
    <property type="evidence" value="ECO:0007669"/>
    <property type="project" value="InterPro"/>
</dbReference>
<dbReference type="PANTHER" id="PTHR35218:SF9">
    <property type="entry name" value="ENDONUCLEASE_EXONUCLEASE_PHOSPHATASE DOMAIN-CONTAINING PROTEIN"/>
    <property type="match status" value="1"/>
</dbReference>
<keyword evidence="1" id="KW-0479">Metal-binding</keyword>
<dbReference type="SUPFAM" id="SSF56219">
    <property type="entry name" value="DNase I-like"/>
    <property type="match status" value="1"/>
</dbReference>
<dbReference type="InterPro" id="IPR025836">
    <property type="entry name" value="Zn_knuckle_CX2CX4HX4C"/>
</dbReference>
<organism evidence="3">
    <name type="scientific">Sesamum angustifolium</name>
    <dbReference type="NCBI Taxonomy" id="2727405"/>
    <lineage>
        <taxon>Eukaryota</taxon>
        <taxon>Viridiplantae</taxon>
        <taxon>Streptophyta</taxon>
        <taxon>Embryophyta</taxon>
        <taxon>Tracheophyta</taxon>
        <taxon>Spermatophyta</taxon>
        <taxon>Magnoliopsida</taxon>
        <taxon>eudicotyledons</taxon>
        <taxon>Gunneridae</taxon>
        <taxon>Pentapetalae</taxon>
        <taxon>asterids</taxon>
        <taxon>lamiids</taxon>
        <taxon>Lamiales</taxon>
        <taxon>Pedaliaceae</taxon>
        <taxon>Sesamum</taxon>
    </lineage>
</organism>
<dbReference type="GO" id="GO:0008270">
    <property type="term" value="F:zinc ion binding"/>
    <property type="evidence" value="ECO:0007669"/>
    <property type="project" value="UniProtKB-KW"/>
</dbReference>
<dbReference type="InterPro" id="IPR005135">
    <property type="entry name" value="Endo/exonuclease/phosphatase"/>
</dbReference>
<dbReference type="EMBL" id="JACGWK010000004">
    <property type="protein sequence ID" value="KAL0359841.1"/>
    <property type="molecule type" value="Genomic_DNA"/>
</dbReference>
<evidence type="ECO:0000313" key="3">
    <source>
        <dbReference type="EMBL" id="KAL0359841.1"/>
    </source>
</evidence>
<proteinExistence type="predicted"/>
<dbReference type="AlphaFoldDB" id="A0AAW2PWQ2"/>
<keyword evidence="1" id="KW-0862">Zinc</keyword>
<accession>A0AAW2PWQ2</accession>
<dbReference type="PANTHER" id="PTHR35218">
    <property type="entry name" value="RNASE H DOMAIN-CONTAINING PROTEIN"/>
    <property type="match status" value="1"/>
</dbReference>
<evidence type="ECO:0000259" key="2">
    <source>
        <dbReference type="PROSITE" id="PS50158"/>
    </source>
</evidence>
<protein>
    <recommendedName>
        <fullName evidence="2">CCHC-type domain-containing protein</fullName>
    </recommendedName>
</protein>
<comment type="caution">
    <text evidence="3">The sequence shown here is derived from an EMBL/GenBank/DDBJ whole genome shotgun (WGS) entry which is preliminary data.</text>
</comment>
<gene>
    <name evidence="3" type="ORF">Sangu_0833500</name>
</gene>
<dbReference type="InterPro" id="IPR001878">
    <property type="entry name" value="Znf_CCHC"/>
</dbReference>
<sequence>MASDLHRLGASLSLTEEEEAGLILPTGLWHSEPLNRGHFVVGRLVSRESFHSEALLASCSRVLASITMGQITFGLGEASEDPANIIWIGASFMSTYTACRWMAIGKVWRSSVQMTVTLDITKPLTRALKVRTVLGDEQLISFSYERLPNFCYLCGCLGHLGRHCDKQFEPDFKDPEHNSLFGWLRGSLLCLLVSRIVVSALRVPRLASCVLPLHLIAPFNIKISPLLAPVVPLSSVNSQTSNQFNTSPVPPVLVSFSHCPNTHSPSLTSGPAHTDPAPPSILPSIPAVLSTKSQSKQHPSRKRQLVDEEVDVDLELRGPRNGVGGLGTIQTLGRLIRENNPSLVFLAEIKCFVRRIEFLKHQLDLNGITIPALGKSGDLAVFWVKSLNIQLQNYSRNHIDISVELAVGQPVWRFTGIYREPDTSSRVLTWALLSRLHEQSCRPWLCAGDFNEILDNSEKRGYLPRPNWQMRNFRNALLESEGPRPWRFEAAWLQSDQCEEVVADSWAQVGGTVPSTGLSHHLELCQQNLNRWSTQVFRGDKKRIKALEDWIRWLLAEQLTVQSQTEISLLWKELEEVAAHEETRWKQRNKEL</sequence>
<dbReference type="Pfam" id="PF14392">
    <property type="entry name" value="zf-CCHC_4"/>
    <property type="match status" value="1"/>
</dbReference>
<dbReference type="GO" id="GO:0003824">
    <property type="term" value="F:catalytic activity"/>
    <property type="evidence" value="ECO:0007669"/>
    <property type="project" value="InterPro"/>
</dbReference>
<dbReference type="Pfam" id="PF03372">
    <property type="entry name" value="Exo_endo_phos"/>
    <property type="match status" value="1"/>
</dbReference>